<dbReference type="Proteomes" id="UP000000788">
    <property type="component" value="Chromosome"/>
</dbReference>
<keyword evidence="4 7" id="KW-0067">ATP-binding</keyword>
<dbReference type="GO" id="GO:0004825">
    <property type="term" value="F:methionine-tRNA ligase activity"/>
    <property type="evidence" value="ECO:0007669"/>
    <property type="project" value="UniProtKB-UniRule"/>
</dbReference>
<comment type="function">
    <text evidence="1 7">Is required not only for elongation of protein synthesis but also for the initiation of all mRNA translation through initiator tRNA(fMet) aminoacylation.</text>
</comment>
<evidence type="ECO:0000256" key="3">
    <source>
        <dbReference type="ARBA" id="ARBA00022741"/>
    </source>
</evidence>
<dbReference type="KEGG" id="pmj:P9211_08971"/>
<dbReference type="CDD" id="cd00814">
    <property type="entry name" value="MetRS_core"/>
    <property type="match status" value="1"/>
</dbReference>
<keyword evidence="7" id="KW-0963">Cytoplasm</keyword>
<feature type="binding site" evidence="7">
    <location>
        <position position="146"/>
    </location>
    <ligand>
        <name>Zn(2+)</name>
        <dbReference type="ChEBI" id="CHEBI:29105"/>
    </ligand>
</feature>
<keyword evidence="2 7" id="KW-0436">Ligase</keyword>
<dbReference type="Gene3D" id="3.40.50.620">
    <property type="entry name" value="HUPs"/>
    <property type="match status" value="1"/>
</dbReference>
<gene>
    <name evidence="7 10" type="primary">metG</name>
    <name evidence="10" type="ordered locus">P9211_08971</name>
</gene>
<dbReference type="GO" id="GO:0005737">
    <property type="term" value="C:cytoplasm"/>
    <property type="evidence" value="ECO:0007669"/>
    <property type="project" value="UniProtKB-SubCell"/>
</dbReference>
<dbReference type="SUPFAM" id="SSF52374">
    <property type="entry name" value="Nucleotidylyl transferase"/>
    <property type="match status" value="1"/>
</dbReference>
<dbReference type="InterPro" id="IPR015413">
    <property type="entry name" value="Methionyl/Leucyl_tRNA_Synth"/>
</dbReference>
<protein>
    <recommendedName>
        <fullName evidence="7">Methionine--tRNA ligase</fullName>
        <ecNumber evidence="7">6.1.1.10</ecNumber>
    </recommendedName>
    <alternativeName>
        <fullName evidence="7">Methionyl-tRNA synthetase</fullName>
        <shortName evidence="7">MetRS</shortName>
    </alternativeName>
</protein>
<dbReference type="Gene3D" id="2.170.220.10">
    <property type="match status" value="1"/>
</dbReference>
<dbReference type="PANTHER" id="PTHR43326">
    <property type="entry name" value="METHIONYL-TRNA SYNTHETASE"/>
    <property type="match status" value="1"/>
</dbReference>
<feature type="binding site" evidence="7">
    <location>
        <position position="125"/>
    </location>
    <ligand>
        <name>Zn(2+)</name>
        <dbReference type="ChEBI" id="CHEBI:29105"/>
    </ligand>
</feature>
<dbReference type="PANTHER" id="PTHR43326:SF1">
    <property type="entry name" value="METHIONINE--TRNA LIGASE, MITOCHONDRIAL"/>
    <property type="match status" value="1"/>
</dbReference>
<dbReference type="InterPro" id="IPR023457">
    <property type="entry name" value="Met-tRNA_synth_2"/>
</dbReference>
<feature type="domain" description="Methionyl-tRNA synthetase anticodon-binding" evidence="9">
    <location>
        <begin position="398"/>
        <end position="508"/>
    </location>
</feature>
<dbReference type="GO" id="GO:0006431">
    <property type="term" value="P:methionyl-tRNA aminoacylation"/>
    <property type="evidence" value="ECO:0007669"/>
    <property type="project" value="UniProtKB-UniRule"/>
</dbReference>
<keyword evidence="11" id="KW-1185">Reference proteome</keyword>
<comment type="caution">
    <text evidence="7">Lacks conserved residue(s) required for the propagation of feature annotation.</text>
</comment>
<keyword evidence="6 7" id="KW-0030">Aminoacyl-tRNA synthetase</keyword>
<dbReference type="AlphaFoldDB" id="A9BAG6"/>
<dbReference type="eggNOG" id="COG0143">
    <property type="taxonomic scope" value="Bacteria"/>
</dbReference>
<comment type="subunit">
    <text evidence="7">Monomer.</text>
</comment>
<keyword evidence="7" id="KW-0862">Zinc</keyword>
<dbReference type="InterPro" id="IPR014729">
    <property type="entry name" value="Rossmann-like_a/b/a_fold"/>
</dbReference>
<dbReference type="NCBIfam" id="TIGR00398">
    <property type="entry name" value="metG"/>
    <property type="match status" value="1"/>
</dbReference>
<keyword evidence="3 7" id="KW-0547">Nucleotide-binding</keyword>
<evidence type="ECO:0000256" key="1">
    <source>
        <dbReference type="ARBA" id="ARBA00003314"/>
    </source>
</evidence>
<dbReference type="EMBL" id="CP000878">
    <property type="protein sequence ID" value="ABX08828.1"/>
    <property type="molecule type" value="Genomic_DNA"/>
</dbReference>
<dbReference type="Pfam" id="PF09334">
    <property type="entry name" value="tRNA-synt_1g"/>
    <property type="match status" value="2"/>
</dbReference>
<dbReference type="HAMAP" id="MF_01228">
    <property type="entry name" value="Met_tRNA_synth_type2"/>
    <property type="match status" value="1"/>
</dbReference>
<reference evidence="10 11" key="1">
    <citation type="journal article" date="2007" name="PLoS Genet.">
        <title>Patterns and implications of gene gain and loss in the evolution of Prochlorococcus.</title>
        <authorList>
            <person name="Kettler G.C."/>
            <person name="Martiny A.C."/>
            <person name="Huang K."/>
            <person name="Zucker J."/>
            <person name="Coleman M.L."/>
            <person name="Rodrigue S."/>
            <person name="Chen F."/>
            <person name="Lapidus A."/>
            <person name="Ferriera S."/>
            <person name="Johnson J."/>
            <person name="Steglich C."/>
            <person name="Church G.M."/>
            <person name="Richardson P."/>
            <person name="Chisholm S.W."/>
        </authorList>
    </citation>
    <scope>NUCLEOTIDE SEQUENCE [LARGE SCALE GENOMIC DNA]</scope>
    <source>
        <strain evidence="11">MIT 9211</strain>
    </source>
</reference>
<dbReference type="EC" id="6.1.1.10" evidence="7"/>
<dbReference type="GO" id="GO:0005524">
    <property type="term" value="F:ATP binding"/>
    <property type="evidence" value="ECO:0007669"/>
    <property type="project" value="UniProtKB-UniRule"/>
</dbReference>
<sequence length="509" mass="58304">MNITITTPLYYVNDKPHLGSTYTTIACDAYSRFQRLQGNTVEFVTGVDEHGQKIQRTAQSHQITPQVHCDKISLNYKELWKKWDITYTSFIRTTSPSHQELVNQFFDKVVKSGDILLGNQQGWYCVGCEEYKDDPPDSKSPCCPIHLKPLEWRDEENLFFALSKYQSKIESLVAQPSFIQPLSRRNEILNFVSKGLRDFSISRKNVEWGIPVPGYKGHTFYVWFDALLGYLSSLLPMQNKINLADLSHYGWPASVHVIGKDILRFHAIYWPAMLMSAGLELPKKVFGHGFLTREGQKMGKSLGNILDPELLLEQYGKDPIRWYLLSDIRFGQDGDFQQKRFQDLVNNDLANTIGNLLNRTSTMSRKWFDNGTPDFDINLEDSNLKLLAQESITSSLLAYEEFDFKTVCETVIKLATESNVYLNNTQPWTLIKEPSNKELVGYYLYNVLESCRIIGLLLLPIIPDTGSSILNQLGYTEQIDNWSDHIKWGVLSKGSILPKPTPISKKIEE</sequence>
<feature type="short sequence motif" description="'KMSKS' region" evidence="7">
    <location>
        <begin position="297"/>
        <end position="301"/>
    </location>
</feature>
<keyword evidence="5 7" id="KW-0648">Protein biosynthesis</keyword>
<keyword evidence="7" id="KW-0479">Metal-binding</keyword>
<evidence type="ECO:0000256" key="2">
    <source>
        <dbReference type="ARBA" id="ARBA00022598"/>
    </source>
</evidence>
<dbReference type="InterPro" id="IPR009080">
    <property type="entry name" value="tRNAsynth_Ia_anticodon-bd"/>
</dbReference>
<evidence type="ECO:0000313" key="10">
    <source>
        <dbReference type="EMBL" id="ABX08828.1"/>
    </source>
</evidence>
<dbReference type="HOGENOM" id="CLU_009710_9_2_3"/>
<dbReference type="GO" id="GO:0046872">
    <property type="term" value="F:metal ion binding"/>
    <property type="evidence" value="ECO:0007669"/>
    <property type="project" value="UniProtKB-KW"/>
</dbReference>
<dbReference type="InterPro" id="IPR033911">
    <property type="entry name" value="MetRS_core"/>
</dbReference>
<name>A9BAG6_PROM4</name>
<accession>A9BAG6</accession>
<proteinExistence type="inferred from homology"/>
<dbReference type="CDD" id="cd07957">
    <property type="entry name" value="Anticodon_Ia_Met"/>
    <property type="match status" value="1"/>
</dbReference>
<evidence type="ECO:0000259" key="8">
    <source>
        <dbReference type="Pfam" id="PF09334"/>
    </source>
</evidence>
<evidence type="ECO:0000313" key="11">
    <source>
        <dbReference type="Proteomes" id="UP000000788"/>
    </source>
</evidence>
<comment type="similarity">
    <text evidence="7">Belongs to the class-I aminoacyl-tRNA synthetase family. MetG type 2A subfamily.</text>
</comment>
<comment type="cofactor">
    <cofactor evidence="7">
        <name>Zn(2+)</name>
        <dbReference type="ChEBI" id="CHEBI:29105"/>
    </cofactor>
    <text evidence="7">Binds 1 zinc ion per subunit.</text>
</comment>
<evidence type="ECO:0000256" key="6">
    <source>
        <dbReference type="ARBA" id="ARBA00023146"/>
    </source>
</evidence>
<feature type="domain" description="Methionyl/Leucyl tRNA synthetase" evidence="8">
    <location>
        <begin position="4"/>
        <end position="134"/>
    </location>
</feature>
<comment type="catalytic activity">
    <reaction evidence="7">
        <text>tRNA(Met) + L-methionine + ATP = L-methionyl-tRNA(Met) + AMP + diphosphate</text>
        <dbReference type="Rhea" id="RHEA:13481"/>
        <dbReference type="Rhea" id="RHEA-COMP:9667"/>
        <dbReference type="Rhea" id="RHEA-COMP:9698"/>
        <dbReference type="ChEBI" id="CHEBI:30616"/>
        <dbReference type="ChEBI" id="CHEBI:33019"/>
        <dbReference type="ChEBI" id="CHEBI:57844"/>
        <dbReference type="ChEBI" id="CHEBI:78442"/>
        <dbReference type="ChEBI" id="CHEBI:78530"/>
        <dbReference type="ChEBI" id="CHEBI:456215"/>
        <dbReference type="EC" id="6.1.1.10"/>
    </reaction>
</comment>
<dbReference type="OrthoDB" id="9810191at2"/>
<evidence type="ECO:0000256" key="7">
    <source>
        <dbReference type="HAMAP-Rule" id="MF_01228"/>
    </source>
</evidence>
<dbReference type="PRINTS" id="PR01041">
    <property type="entry name" value="TRNASYNTHMET"/>
</dbReference>
<organism evidence="10 11">
    <name type="scientific">Prochlorococcus marinus (strain MIT 9211)</name>
    <dbReference type="NCBI Taxonomy" id="93059"/>
    <lineage>
        <taxon>Bacteria</taxon>
        <taxon>Bacillati</taxon>
        <taxon>Cyanobacteriota</taxon>
        <taxon>Cyanophyceae</taxon>
        <taxon>Synechococcales</taxon>
        <taxon>Prochlorococcaceae</taxon>
        <taxon>Prochlorococcus</taxon>
    </lineage>
</organism>
<evidence type="ECO:0000256" key="5">
    <source>
        <dbReference type="ARBA" id="ARBA00022917"/>
    </source>
</evidence>
<dbReference type="SUPFAM" id="SSF47323">
    <property type="entry name" value="Anticodon-binding domain of a subclass of class I aminoacyl-tRNA synthetases"/>
    <property type="match status" value="1"/>
</dbReference>
<evidence type="ECO:0000256" key="4">
    <source>
        <dbReference type="ARBA" id="ARBA00022840"/>
    </source>
</evidence>
<feature type="domain" description="Methionyl/Leucyl tRNA synthetase" evidence="8">
    <location>
        <begin position="135"/>
        <end position="360"/>
    </location>
</feature>
<dbReference type="Pfam" id="PF19303">
    <property type="entry name" value="Anticodon_3"/>
    <property type="match status" value="1"/>
</dbReference>
<dbReference type="InterPro" id="IPR014758">
    <property type="entry name" value="Met-tRNA_synth"/>
</dbReference>
<feature type="short sequence motif" description="'HIGH' region" evidence="7">
    <location>
        <begin position="10"/>
        <end position="20"/>
    </location>
</feature>
<dbReference type="STRING" id="93059.P9211_08971"/>
<dbReference type="RefSeq" id="WP_012195450.1">
    <property type="nucleotide sequence ID" value="NC_009976.1"/>
</dbReference>
<dbReference type="InterPro" id="IPR041872">
    <property type="entry name" value="Anticodon_Met"/>
</dbReference>
<feature type="binding site" evidence="7">
    <location>
        <position position="143"/>
    </location>
    <ligand>
        <name>Zn(2+)</name>
        <dbReference type="ChEBI" id="CHEBI:29105"/>
    </ligand>
</feature>
<evidence type="ECO:0000259" key="9">
    <source>
        <dbReference type="Pfam" id="PF19303"/>
    </source>
</evidence>
<dbReference type="Gene3D" id="1.10.730.10">
    <property type="entry name" value="Isoleucyl-tRNA Synthetase, Domain 1"/>
    <property type="match status" value="1"/>
</dbReference>
<comment type="subcellular location">
    <subcellularLocation>
        <location evidence="7">Cytoplasm</location>
    </subcellularLocation>
</comment>
<feature type="binding site" evidence="7">
    <location>
        <position position="128"/>
    </location>
    <ligand>
        <name>Zn(2+)</name>
        <dbReference type="ChEBI" id="CHEBI:29105"/>
    </ligand>
</feature>